<keyword evidence="5 8" id="KW-0472">Membrane</keyword>
<keyword evidence="4 8" id="KW-1133">Transmembrane helix</keyword>
<feature type="compositionally biased region" description="Polar residues" evidence="7">
    <location>
        <begin position="38"/>
        <end position="48"/>
    </location>
</feature>
<evidence type="ECO:0000313" key="9">
    <source>
        <dbReference type="EMBL" id="EPE34771.1"/>
    </source>
</evidence>
<feature type="transmembrane region" description="Helical" evidence="8">
    <location>
        <begin position="180"/>
        <end position="200"/>
    </location>
</feature>
<feature type="transmembrane region" description="Helical" evidence="8">
    <location>
        <begin position="79"/>
        <end position="96"/>
    </location>
</feature>
<dbReference type="KEGG" id="glz:GLAREA_10466"/>
<gene>
    <name evidence="9" type="ORF">GLAREA_10466</name>
</gene>
<feature type="transmembrane region" description="Helical" evidence="8">
    <location>
        <begin position="116"/>
        <end position="134"/>
    </location>
</feature>
<dbReference type="PANTHER" id="PTHR43791">
    <property type="entry name" value="PERMEASE-RELATED"/>
    <property type="match status" value="1"/>
</dbReference>
<name>S3DS61_GLAL2</name>
<dbReference type="OMA" id="LAFEYPH"/>
<dbReference type="HOGENOM" id="CLU_001265_0_5_1"/>
<dbReference type="AlphaFoldDB" id="S3DS61"/>
<dbReference type="RefSeq" id="XP_008077758.1">
    <property type="nucleotide sequence ID" value="XM_008079567.1"/>
</dbReference>
<dbReference type="eggNOG" id="KOG2533">
    <property type="taxonomic scope" value="Eukaryota"/>
</dbReference>
<dbReference type="Pfam" id="PF07690">
    <property type="entry name" value="MFS_1"/>
    <property type="match status" value="1"/>
</dbReference>
<feature type="transmembrane region" description="Helical" evidence="8">
    <location>
        <begin position="212"/>
        <end position="231"/>
    </location>
</feature>
<protein>
    <submittedName>
        <fullName evidence="9">MFS general substrate transporter</fullName>
    </submittedName>
</protein>
<evidence type="ECO:0000256" key="2">
    <source>
        <dbReference type="ARBA" id="ARBA00022448"/>
    </source>
</evidence>
<dbReference type="InterPro" id="IPR036259">
    <property type="entry name" value="MFS_trans_sf"/>
</dbReference>
<feature type="transmembrane region" description="Helical" evidence="8">
    <location>
        <begin position="352"/>
        <end position="372"/>
    </location>
</feature>
<dbReference type="GO" id="GO:0016020">
    <property type="term" value="C:membrane"/>
    <property type="evidence" value="ECO:0007669"/>
    <property type="project" value="UniProtKB-SubCell"/>
</dbReference>
<feature type="transmembrane region" description="Helical" evidence="8">
    <location>
        <begin position="155"/>
        <end position="174"/>
    </location>
</feature>
<accession>S3DS61</accession>
<reference evidence="9 10" key="1">
    <citation type="journal article" date="2013" name="BMC Genomics">
        <title>Genomics-driven discovery of the pneumocandin biosynthetic gene cluster in the fungus Glarea lozoyensis.</title>
        <authorList>
            <person name="Chen L."/>
            <person name="Yue Q."/>
            <person name="Zhang X."/>
            <person name="Xiang M."/>
            <person name="Wang C."/>
            <person name="Li S."/>
            <person name="Che Y."/>
            <person name="Ortiz-Lopez F.J."/>
            <person name="Bills G.F."/>
            <person name="Liu X."/>
            <person name="An Z."/>
        </authorList>
    </citation>
    <scope>NUCLEOTIDE SEQUENCE [LARGE SCALE GENOMIC DNA]</scope>
    <source>
        <strain evidence="10">ATCC 20868 / MF5171</strain>
    </source>
</reference>
<proteinExistence type="inferred from homology"/>
<dbReference type="FunFam" id="1.20.1250.20:FF:000064">
    <property type="entry name" value="MFS allantoate transporter"/>
    <property type="match status" value="1"/>
</dbReference>
<dbReference type="Proteomes" id="UP000016922">
    <property type="component" value="Unassembled WGS sequence"/>
</dbReference>
<dbReference type="EMBL" id="KE145355">
    <property type="protein sequence ID" value="EPE34771.1"/>
    <property type="molecule type" value="Genomic_DNA"/>
</dbReference>
<evidence type="ECO:0000256" key="4">
    <source>
        <dbReference type="ARBA" id="ARBA00022989"/>
    </source>
</evidence>
<feature type="transmembrane region" description="Helical" evidence="8">
    <location>
        <begin position="247"/>
        <end position="268"/>
    </location>
</feature>
<comment type="similarity">
    <text evidence="6">Belongs to the major facilitator superfamily. Allantoate permease family.</text>
</comment>
<dbReference type="Gene3D" id="1.20.1250.20">
    <property type="entry name" value="MFS general substrate transporter like domains"/>
    <property type="match status" value="2"/>
</dbReference>
<evidence type="ECO:0000256" key="8">
    <source>
        <dbReference type="SAM" id="Phobius"/>
    </source>
</evidence>
<feature type="transmembrane region" description="Helical" evidence="8">
    <location>
        <begin position="476"/>
        <end position="495"/>
    </location>
</feature>
<evidence type="ECO:0000256" key="1">
    <source>
        <dbReference type="ARBA" id="ARBA00004141"/>
    </source>
</evidence>
<feature type="transmembrane region" description="Helical" evidence="8">
    <location>
        <begin position="445"/>
        <end position="464"/>
    </location>
</feature>
<feature type="transmembrane region" description="Helical" evidence="8">
    <location>
        <begin position="413"/>
        <end position="433"/>
    </location>
</feature>
<feature type="compositionally biased region" description="Basic and acidic residues" evidence="7">
    <location>
        <begin position="27"/>
        <end position="37"/>
    </location>
</feature>
<feature type="transmembrane region" description="Helical" evidence="8">
    <location>
        <begin position="316"/>
        <end position="340"/>
    </location>
</feature>
<evidence type="ECO:0000256" key="7">
    <source>
        <dbReference type="SAM" id="MobiDB-lite"/>
    </source>
</evidence>
<keyword evidence="2" id="KW-0813">Transport</keyword>
<dbReference type="GO" id="GO:0022857">
    <property type="term" value="F:transmembrane transporter activity"/>
    <property type="evidence" value="ECO:0007669"/>
    <property type="project" value="InterPro"/>
</dbReference>
<evidence type="ECO:0000256" key="5">
    <source>
        <dbReference type="ARBA" id="ARBA00023136"/>
    </source>
</evidence>
<feature type="transmembrane region" description="Helical" evidence="8">
    <location>
        <begin position="379"/>
        <end position="401"/>
    </location>
</feature>
<dbReference type="OrthoDB" id="6730379at2759"/>
<sequence>MRIDRNTTHTTMAPSAAPEVDLNNDNKSQDEKRKISSEDSGSTMEGQTTSKAADAALQFVHEQAIEIDEETDKRIRRKIDWHILPWMCTLYLLQYMDKVTLSYAAVMGIKEDTHLTASQYSWTGSIFYLGYLAFEYPHNRLMQRFPVGKYVAANVIVWGAMLAATAGTTSFAGIMVVRFFLGAFEGAVTAGFVLMTSQWYRANEQTFRTAIWFSFNGWASIVGGALAYGIARGFRENTSITFEAWKALFIIFGLTTSLFGVGMFFFLADSPITAKWLSDEERRLAVERLRGNQQGLGSRVFKWYQVKETFTDIRTYLIFLFMVSLDIPNGGITVFFTQLIQGYGFTSEETLLISMPGGIVQLASNVGIPYMAYRLNQRYLSGCFGILCGIFGIALMAGLAMDDPLNKRIGQLVGYYMIIGNSATGLIIILGTISTNTAGYTKKTTVNAIALIGYCVGFLIGPQSFRDGPYYANAKYVMIGMWTVALMLMLALWFINKQENKRRDLQAAAEGLPPQPAGQEFLDLTDKENKYFRYAL</sequence>
<evidence type="ECO:0000256" key="3">
    <source>
        <dbReference type="ARBA" id="ARBA00022692"/>
    </source>
</evidence>
<keyword evidence="3 8" id="KW-0812">Transmembrane</keyword>
<dbReference type="PANTHER" id="PTHR43791:SF1">
    <property type="entry name" value="ALLANTOATE PERMEASE"/>
    <property type="match status" value="1"/>
</dbReference>
<dbReference type="InterPro" id="IPR011701">
    <property type="entry name" value="MFS"/>
</dbReference>
<keyword evidence="10" id="KW-1185">Reference proteome</keyword>
<comment type="subcellular location">
    <subcellularLocation>
        <location evidence="1">Membrane</location>
        <topology evidence="1">Multi-pass membrane protein</topology>
    </subcellularLocation>
</comment>
<evidence type="ECO:0000313" key="10">
    <source>
        <dbReference type="Proteomes" id="UP000016922"/>
    </source>
</evidence>
<evidence type="ECO:0000256" key="6">
    <source>
        <dbReference type="ARBA" id="ARBA00037968"/>
    </source>
</evidence>
<dbReference type="GeneID" id="19469512"/>
<feature type="region of interest" description="Disordered" evidence="7">
    <location>
        <begin position="1"/>
        <end position="48"/>
    </location>
</feature>
<dbReference type="SUPFAM" id="SSF103473">
    <property type="entry name" value="MFS general substrate transporter"/>
    <property type="match status" value="1"/>
</dbReference>
<organism evidence="9 10">
    <name type="scientific">Glarea lozoyensis (strain ATCC 20868 / MF5171)</name>
    <dbReference type="NCBI Taxonomy" id="1116229"/>
    <lineage>
        <taxon>Eukaryota</taxon>
        <taxon>Fungi</taxon>
        <taxon>Dikarya</taxon>
        <taxon>Ascomycota</taxon>
        <taxon>Pezizomycotina</taxon>
        <taxon>Leotiomycetes</taxon>
        <taxon>Helotiales</taxon>
        <taxon>Helotiaceae</taxon>
        <taxon>Glarea</taxon>
    </lineage>
</organism>